<gene>
    <name evidence="1" type="ORF">GCWU000323_02153</name>
</gene>
<evidence type="ECO:0000313" key="1">
    <source>
        <dbReference type="EMBL" id="EEX74010.1"/>
    </source>
</evidence>
<dbReference type="HOGENOM" id="CLU_3291851_0_0_0"/>
<dbReference type="EMBL" id="ACVB02000024">
    <property type="protein sequence ID" value="EEX74010.1"/>
    <property type="molecule type" value="Genomic_DNA"/>
</dbReference>
<accession>C9MZG1</accession>
<reference evidence="1 2" key="1">
    <citation type="submission" date="2009-09" db="EMBL/GenBank/DDBJ databases">
        <authorList>
            <person name="Weinstock G."/>
            <person name="Sodergren E."/>
            <person name="Clifton S."/>
            <person name="Fulton L."/>
            <person name="Fulton B."/>
            <person name="Courtney L."/>
            <person name="Fronick C."/>
            <person name="Harrison M."/>
            <person name="Strong C."/>
            <person name="Farmer C."/>
            <person name="Delahaunty K."/>
            <person name="Markovic C."/>
            <person name="Hall O."/>
            <person name="Minx P."/>
            <person name="Tomlinson C."/>
            <person name="Mitreva M."/>
            <person name="Nelson J."/>
            <person name="Hou S."/>
            <person name="Wollam A."/>
            <person name="Pepin K.H."/>
            <person name="Johnson M."/>
            <person name="Bhonagiri V."/>
            <person name="Nash W.E."/>
            <person name="Warren W."/>
            <person name="Chinwalla A."/>
            <person name="Mardis E.R."/>
            <person name="Wilson R.K."/>
        </authorList>
    </citation>
    <scope>NUCLEOTIDE SEQUENCE [LARGE SCALE GENOMIC DNA]</scope>
    <source>
        <strain evidence="1 2">F0254</strain>
    </source>
</reference>
<comment type="caution">
    <text evidence="1">The sequence shown here is derived from an EMBL/GenBank/DDBJ whole genome shotgun (WGS) entry which is preliminary data.</text>
</comment>
<organism evidence="1 2">
    <name type="scientific">Leptotrichia hofstadii F0254</name>
    <dbReference type="NCBI Taxonomy" id="634994"/>
    <lineage>
        <taxon>Bacteria</taxon>
        <taxon>Fusobacteriati</taxon>
        <taxon>Fusobacteriota</taxon>
        <taxon>Fusobacteriia</taxon>
        <taxon>Fusobacteriales</taxon>
        <taxon>Leptotrichiaceae</taxon>
        <taxon>Leptotrichia</taxon>
    </lineage>
</organism>
<sequence length="40" mass="4796">MILAIYLYITKINQFSQVDFLSKNKEGVHRSVFFIYRIAK</sequence>
<dbReference type="Proteomes" id="UP000006233">
    <property type="component" value="Unassembled WGS sequence"/>
</dbReference>
<dbReference type="AlphaFoldDB" id="C9MZG1"/>
<name>C9MZG1_9FUSO</name>
<protein>
    <submittedName>
        <fullName evidence="1">Uncharacterized protein</fullName>
    </submittedName>
</protein>
<dbReference type="STRING" id="634994.GCWU000323_02153"/>
<evidence type="ECO:0000313" key="2">
    <source>
        <dbReference type="Proteomes" id="UP000006233"/>
    </source>
</evidence>
<proteinExistence type="predicted"/>